<keyword evidence="3" id="KW-1003">Cell membrane</keyword>
<dbReference type="FunFam" id="3.80.10.10:FF:000095">
    <property type="entry name" value="LRR receptor-like serine/threonine-protein kinase GSO1"/>
    <property type="match status" value="1"/>
</dbReference>
<keyword evidence="4" id="KW-0433">Leucine-rich repeat</keyword>
<keyword evidence="15" id="KW-0808">Transferase</keyword>
<dbReference type="PRINTS" id="PR00019">
    <property type="entry name" value="LEURICHRPT"/>
</dbReference>
<keyword evidence="15" id="KW-0418">Kinase</keyword>
<evidence type="ECO:0000256" key="5">
    <source>
        <dbReference type="ARBA" id="ARBA00022626"/>
    </source>
</evidence>
<dbReference type="GO" id="GO:0005886">
    <property type="term" value="C:plasma membrane"/>
    <property type="evidence" value="ECO:0007669"/>
    <property type="project" value="UniProtKB-SubCell"/>
</dbReference>
<keyword evidence="8" id="KW-0677">Repeat</keyword>
<keyword evidence="10 12" id="KW-0472">Membrane</keyword>
<feature type="transmembrane region" description="Helical" evidence="12">
    <location>
        <begin position="888"/>
        <end position="912"/>
    </location>
</feature>
<comment type="caution">
    <text evidence="15">The sequence shown here is derived from an EMBL/GenBank/DDBJ whole genome shotgun (WGS) entry which is preliminary data.</text>
</comment>
<keyword evidence="15" id="KW-0675">Receptor</keyword>
<evidence type="ECO:0000313" key="15">
    <source>
        <dbReference type="EMBL" id="KAJ4810724.1"/>
    </source>
</evidence>
<comment type="similarity">
    <text evidence="2">Belongs to the RLP family.</text>
</comment>
<dbReference type="GO" id="GO:0009742">
    <property type="term" value="P:brassinosteroid mediated signaling pathway"/>
    <property type="evidence" value="ECO:0007669"/>
    <property type="project" value="UniProtKB-KW"/>
</dbReference>
<evidence type="ECO:0000256" key="12">
    <source>
        <dbReference type="SAM" id="Phobius"/>
    </source>
</evidence>
<keyword evidence="11" id="KW-0325">Glycoprotein</keyword>
<evidence type="ECO:0000256" key="6">
    <source>
        <dbReference type="ARBA" id="ARBA00022692"/>
    </source>
</evidence>
<evidence type="ECO:0000256" key="8">
    <source>
        <dbReference type="ARBA" id="ARBA00022737"/>
    </source>
</evidence>
<evidence type="ECO:0000259" key="14">
    <source>
        <dbReference type="Pfam" id="PF08263"/>
    </source>
</evidence>
<comment type="subcellular location">
    <subcellularLocation>
        <location evidence="1">Cell membrane</location>
        <topology evidence="1">Single-pass type I membrane protein</topology>
    </subcellularLocation>
</comment>
<dbReference type="PROSITE" id="PS51450">
    <property type="entry name" value="LRR"/>
    <property type="match status" value="2"/>
</dbReference>
<feature type="domain" description="Leucine-rich repeat-containing N-terminal plant-type" evidence="14">
    <location>
        <begin position="27"/>
        <end position="63"/>
    </location>
</feature>
<evidence type="ECO:0000256" key="13">
    <source>
        <dbReference type="SAM" id="SignalP"/>
    </source>
</evidence>
<dbReference type="PANTHER" id="PTHR48063:SF90">
    <property type="entry name" value="OS11G0565920 PROTEIN"/>
    <property type="match status" value="1"/>
</dbReference>
<sequence>MRHLLLVLSTLLIILWAQTLPTNGCIDGERRALISFKGRIIDPANRLSSWEGRNCCKWQGVQCHNITGRVAKLNLRNNNDDDSALNGEISPSLLQLRDLIYLDLSSNDFASSLPSFLGSLKNLQYLNLSRTNLIGTIPQHLGNLSKLDYLDLGNMKSEALYADNLNWLMHLKSLKYLDMSFVDLMDVSNWIDAVNKLPSLEQLHLGVSGITIHSNSLPQINFTSLKVLDLNFGIALNTLPLWLWNLTELTHLDLSHCFFKGLIPHELGYLRSLNTVLLRGNNFKGISPKALNPLCNLTNLDLSYIGFSGEVVMWIKDFPSCNKSILNVLNLSGNGLNGSLFGWLEKMTDLVSVDLSYNSLTGVVPVGVWKLPVLTKLDLSNNLFKGVISEIELSYMRKLKELGLSNNNLTVQIAKDWNPTFNLQVIKLGCCRLWQEFPFWIKGFTELTNLDLSNNGISDKLPSWFWDTFPNLENLDLSNNQIQGKLPALLQYMTISNLNLSFNQFEGPLAPLPESLTSLDLANNFFSGSIQIPNPLPNVYTLRLSNNSIVGTIPISICKSPYLSLLDFSNNNISGEVPGCLGRSQHIQILDLGSNNLLGHIPNSLCSTGVPLVIRMSNNHFDGAFPSFLKQCTTLVILDLRQNKFLGILPDWIGESLSNITILNLRNNMFSGPIPTQLGQLQYLQVLDLSHNNLSGPIPLLANFSKLSSKQLEFNDDVLSYEISGYYMYYMILVTKSEELQFSKTSLLVESIDLSANNFIGEIPEFFGNLFKLQNLNLSGNHFLGKIPSNLGNMKSLESLDLSMNDLFGEIPQSLSKLTSLSYLNLSYNNFSGKIPTGNQLQTLNNPTTYIGNPYLCGPPLPIACFSNSTYSYNSNNENEGGLLSVEWLWLYIGLLLGFVIGFWVVCGSLLLNRSWRYAYFNMTDNLFCRFNITIAPFLAKLCRKK</sequence>
<evidence type="ECO:0000256" key="3">
    <source>
        <dbReference type="ARBA" id="ARBA00022475"/>
    </source>
</evidence>
<dbReference type="InterPro" id="IPR001611">
    <property type="entry name" value="Leu-rich_rpt"/>
</dbReference>
<evidence type="ECO:0000313" key="16">
    <source>
        <dbReference type="Proteomes" id="UP001140206"/>
    </source>
</evidence>
<dbReference type="PANTHER" id="PTHR48063">
    <property type="entry name" value="LRR RECEPTOR-LIKE KINASE"/>
    <property type="match status" value="1"/>
</dbReference>
<organism evidence="15 16">
    <name type="scientific">Rhynchospora pubera</name>
    <dbReference type="NCBI Taxonomy" id="906938"/>
    <lineage>
        <taxon>Eukaryota</taxon>
        <taxon>Viridiplantae</taxon>
        <taxon>Streptophyta</taxon>
        <taxon>Embryophyta</taxon>
        <taxon>Tracheophyta</taxon>
        <taxon>Spermatophyta</taxon>
        <taxon>Magnoliopsida</taxon>
        <taxon>Liliopsida</taxon>
        <taxon>Poales</taxon>
        <taxon>Cyperaceae</taxon>
        <taxon>Cyperoideae</taxon>
        <taxon>Rhynchosporeae</taxon>
        <taxon>Rhynchospora</taxon>
    </lineage>
</organism>
<dbReference type="SMART" id="SM00369">
    <property type="entry name" value="LRR_TYP"/>
    <property type="match status" value="13"/>
</dbReference>
<keyword evidence="16" id="KW-1185">Reference proteome</keyword>
<dbReference type="InterPro" id="IPR046956">
    <property type="entry name" value="RLP23-like"/>
</dbReference>
<dbReference type="FunFam" id="3.80.10.10:FF:000129">
    <property type="entry name" value="Leucine-rich repeat receptor-like kinase"/>
    <property type="match status" value="1"/>
</dbReference>
<feature type="signal peptide" evidence="13">
    <location>
        <begin position="1"/>
        <end position="17"/>
    </location>
</feature>
<keyword evidence="9 12" id="KW-1133">Transmembrane helix</keyword>
<protein>
    <submittedName>
        <fullName evidence="15">LRR receptor-like serine/threonine-protein kinase GSO1</fullName>
    </submittedName>
</protein>
<dbReference type="GO" id="GO:0016301">
    <property type="term" value="F:kinase activity"/>
    <property type="evidence" value="ECO:0007669"/>
    <property type="project" value="UniProtKB-KW"/>
</dbReference>
<evidence type="ECO:0000256" key="10">
    <source>
        <dbReference type="ARBA" id="ARBA00023136"/>
    </source>
</evidence>
<dbReference type="Gene3D" id="3.80.10.10">
    <property type="entry name" value="Ribonuclease Inhibitor"/>
    <property type="match status" value="4"/>
</dbReference>
<reference evidence="15" key="1">
    <citation type="submission" date="2022-08" db="EMBL/GenBank/DDBJ databases">
        <authorList>
            <person name="Marques A."/>
        </authorList>
    </citation>
    <scope>NUCLEOTIDE SEQUENCE</scope>
    <source>
        <strain evidence="15">RhyPub2mFocal</strain>
        <tissue evidence="15">Leaves</tissue>
    </source>
</reference>
<accession>A0AAV8GYW2</accession>
<name>A0AAV8GYW2_9POAL</name>
<evidence type="ECO:0000256" key="11">
    <source>
        <dbReference type="ARBA" id="ARBA00023180"/>
    </source>
</evidence>
<dbReference type="Proteomes" id="UP001140206">
    <property type="component" value="Chromosome 1"/>
</dbReference>
<evidence type="ECO:0000256" key="2">
    <source>
        <dbReference type="ARBA" id="ARBA00009592"/>
    </source>
</evidence>
<keyword evidence="7 13" id="KW-0732">Signal</keyword>
<dbReference type="InterPro" id="IPR013210">
    <property type="entry name" value="LRR_N_plant-typ"/>
</dbReference>
<keyword evidence="5" id="KW-1070">Brassinosteroid signaling pathway</keyword>
<dbReference type="Pfam" id="PF08263">
    <property type="entry name" value="LRRNT_2"/>
    <property type="match status" value="1"/>
</dbReference>
<evidence type="ECO:0000256" key="9">
    <source>
        <dbReference type="ARBA" id="ARBA00022989"/>
    </source>
</evidence>
<dbReference type="SUPFAM" id="SSF52058">
    <property type="entry name" value="L domain-like"/>
    <property type="match status" value="2"/>
</dbReference>
<dbReference type="InterPro" id="IPR032675">
    <property type="entry name" value="LRR_dom_sf"/>
</dbReference>
<feature type="chain" id="PRO_5043675787" evidence="13">
    <location>
        <begin position="18"/>
        <end position="946"/>
    </location>
</feature>
<dbReference type="EMBL" id="JAMFTS010000001">
    <property type="protein sequence ID" value="KAJ4810724.1"/>
    <property type="molecule type" value="Genomic_DNA"/>
</dbReference>
<dbReference type="FunFam" id="3.80.10.10:FF:000111">
    <property type="entry name" value="LRR receptor-like serine/threonine-protein kinase ERECTA"/>
    <property type="match status" value="1"/>
</dbReference>
<gene>
    <name evidence="15" type="ORF">LUZ62_023290</name>
</gene>
<evidence type="ECO:0000256" key="1">
    <source>
        <dbReference type="ARBA" id="ARBA00004251"/>
    </source>
</evidence>
<dbReference type="AlphaFoldDB" id="A0AAV8GYW2"/>
<dbReference type="InterPro" id="IPR003591">
    <property type="entry name" value="Leu-rich_rpt_typical-subtyp"/>
</dbReference>
<evidence type="ECO:0000256" key="7">
    <source>
        <dbReference type="ARBA" id="ARBA00022729"/>
    </source>
</evidence>
<proteinExistence type="inferred from homology"/>
<dbReference type="Pfam" id="PF00560">
    <property type="entry name" value="LRR_1"/>
    <property type="match status" value="13"/>
</dbReference>
<dbReference type="Pfam" id="PF13855">
    <property type="entry name" value="LRR_8"/>
    <property type="match status" value="2"/>
</dbReference>
<keyword evidence="6 12" id="KW-0812">Transmembrane</keyword>
<evidence type="ECO:0000256" key="4">
    <source>
        <dbReference type="ARBA" id="ARBA00022614"/>
    </source>
</evidence>